<name>A0A0U1LXL0_TALIS</name>
<dbReference type="Gene3D" id="2.40.70.10">
    <property type="entry name" value="Acid Proteases"/>
    <property type="match status" value="1"/>
</dbReference>
<dbReference type="CDD" id="cd00303">
    <property type="entry name" value="retropepsin_like"/>
    <property type="match status" value="1"/>
</dbReference>
<evidence type="ECO:0000256" key="1">
    <source>
        <dbReference type="SAM" id="MobiDB-lite"/>
    </source>
</evidence>
<dbReference type="InterPro" id="IPR021109">
    <property type="entry name" value="Peptidase_aspartic_dom_sf"/>
</dbReference>
<dbReference type="Pfam" id="PF08284">
    <property type="entry name" value="RVP_2"/>
    <property type="match status" value="1"/>
</dbReference>
<dbReference type="OrthoDB" id="128646at2759"/>
<feature type="region of interest" description="Disordered" evidence="1">
    <location>
        <begin position="233"/>
        <end position="252"/>
    </location>
</feature>
<evidence type="ECO:0008006" key="4">
    <source>
        <dbReference type="Google" id="ProtNLM"/>
    </source>
</evidence>
<dbReference type="STRING" id="28573.A0A0U1LXL0"/>
<dbReference type="PANTHER" id="PTHR15503:SF22">
    <property type="entry name" value="TRANSPOSON TY3-I GAG POLYPROTEIN"/>
    <property type="match status" value="1"/>
</dbReference>
<dbReference type="SUPFAM" id="SSF50630">
    <property type="entry name" value="Acid proteases"/>
    <property type="match status" value="1"/>
</dbReference>
<sequence>MMEIKEGSIILDATINKERVRILVDLGANKNYIDEEFVRKHQIPYKQTTEWVEVIGADGNTISEGYKKRIGNVKVRSDNYQSDISFDLAPLNSDCYDAIVGMEWLKKVNPVIDWTNGTITVDKQELRTNPEIRRIAEVHKKIDYGIKPKPREIYEKELAEVLAKLSKKYHNYIELFVKKEYRIPTYPPEYEATIKLKPGAKLTQVKQRQKLRDEQEAEDKFIDTFYPVEYLQESSSSNSSQNIYVPKKDGIK</sequence>
<dbReference type="PANTHER" id="PTHR15503">
    <property type="entry name" value="LDOC1 RELATED"/>
    <property type="match status" value="1"/>
</dbReference>
<dbReference type="InterPro" id="IPR032567">
    <property type="entry name" value="RTL1-rel"/>
</dbReference>
<dbReference type="SUPFAM" id="SSF56672">
    <property type="entry name" value="DNA/RNA polymerases"/>
    <property type="match status" value="1"/>
</dbReference>
<evidence type="ECO:0000313" key="2">
    <source>
        <dbReference type="EMBL" id="CRG88109.1"/>
    </source>
</evidence>
<reference evidence="2 3" key="1">
    <citation type="submission" date="2015-04" db="EMBL/GenBank/DDBJ databases">
        <authorList>
            <person name="Syromyatnikov M.Y."/>
            <person name="Popov V.N."/>
        </authorList>
    </citation>
    <scope>NUCLEOTIDE SEQUENCE [LARGE SCALE GENOMIC DNA]</scope>
    <source>
        <strain evidence="2">WF-38-12</strain>
    </source>
</reference>
<gene>
    <name evidence="2" type="ORF">PISL3812_05136</name>
</gene>
<organism evidence="2 3">
    <name type="scientific">Talaromyces islandicus</name>
    <name type="common">Penicillium islandicum</name>
    <dbReference type="NCBI Taxonomy" id="28573"/>
    <lineage>
        <taxon>Eukaryota</taxon>
        <taxon>Fungi</taxon>
        <taxon>Dikarya</taxon>
        <taxon>Ascomycota</taxon>
        <taxon>Pezizomycotina</taxon>
        <taxon>Eurotiomycetes</taxon>
        <taxon>Eurotiomycetidae</taxon>
        <taxon>Eurotiales</taxon>
        <taxon>Trichocomaceae</taxon>
        <taxon>Talaromyces</taxon>
        <taxon>Talaromyces sect. Islandici</taxon>
    </lineage>
</organism>
<keyword evidence="3" id="KW-1185">Reference proteome</keyword>
<proteinExistence type="predicted"/>
<protein>
    <recommendedName>
        <fullName evidence="4">Peptidase A2 domain-containing protein</fullName>
    </recommendedName>
</protein>
<dbReference type="InterPro" id="IPR043502">
    <property type="entry name" value="DNA/RNA_pol_sf"/>
</dbReference>
<accession>A0A0U1LXL0</accession>
<evidence type="ECO:0000313" key="3">
    <source>
        <dbReference type="Proteomes" id="UP000054383"/>
    </source>
</evidence>
<dbReference type="EMBL" id="CVMT01000004">
    <property type="protein sequence ID" value="CRG88109.1"/>
    <property type="molecule type" value="Genomic_DNA"/>
</dbReference>
<dbReference type="AlphaFoldDB" id="A0A0U1LXL0"/>
<dbReference type="Proteomes" id="UP000054383">
    <property type="component" value="Unassembled WGS sequence"/>
</dbReference>